<accession>A0A5N8VZK2</accession>
<dbReference type="EMBL" id="VJZE01000043">
    <property type="protein sequence ID" value="MPY40126.1"/>
    <property type="molecule type" value="Genomic_DNA"/>
</dbReference>
<evidence type="ECO:0000256" key="1">
    <source>
        <dbReference type="SAM" id="MobiDB-lite"/>
    </source>
</evidence>
<feature type="compositionally biased region" description="Basic and acidic residues" evidence="1">
    <location>
        <begin position="28"/>
        <end position="44"/>
    </location>
</feature>
<reference evidence="2 3" key="1">
    <citation type="submission" date="2019-07" db="EMBL/GenBank/DDBJ databases">
        <title>New species of Amycolatopsis and Streptomyces.</title>
        <authorList>
            <person name="Duangmal K."/>
            <person name="Teo W.F.A."/>
            <person name="Lipun K."/>
        </authorList>
    </citation>
    <scope>NUCLEOTIDE SEQUENCE [LARGE SCALE GENOMIC DNA]</scope>
    <source>
        <strain evidence="2 3">TISTR 2346</strain>
    </source>
</reference>
<organism evidence="2 3">
    <name type="scientific">Streptomyces phyllanthi</name>
    <dbReference type="NCBI Taxonomy" id="1803180"/>
    <lineage>
        <taxon>Bacteria</taxon>
        <taxon>Bacillati</taxon>
        <taxon>Actinomycetota</taxon>
        <taxon>Actinomycetes</taxon>
        <taxon>Kitasatosporales</taxon>
        <taxon>Streptomycetaceae</taxon>
        <taxon>Streptomyces</taxon>
    </lineage>
</organism>
<keyword evidence="3" id="KW-1185">Reference proteome</keyword>
<dbReference type="OrthoDB" id="517187at2"/>
<comment type="caution">
    <text evidence="2">The sequence shown here is derived from an EMBL/GenBank/DDBJ whole genome shotgun (WGS) entry which is preliminary data.</text>
</comment>
<dbReference type="Proteomes" id="UP000326979">
    <property type="component" value="Unassembled WGS sequence"/>
</dbReference>
<sequence>MALLRGEAARACDGHGAMPGTTVPDAEAPPKNEGIARDPLDHRRTLSAAGRRPTRYGLAPRHPHRRRHGGLALETARGGCSTRHEAA</sequence>
<dbReference type="RefSeq" id="WP_152782277.1">
    <property type="nucleotide sequence ID" value="NZ_BAABEQ010000014.1"/>
</dbReference>
<evidence type="ECO:0000313" key="3">
    <source>
        <dbReference type="Proteomes" id="UP000326979"/>
    </source>
</evidence>
<evidence type="ECO:0000313" key="2">
    <source>
        <dbReference type="EMBL" id="MPY40126.1"/>
    </source>
</evidence>
<gene>
    <name evidence="2" type="ORF">FNH04_09440</name>
</gene>
<protein>
    <submittedName>
        <fullName evidence="2">Uncharacterized protein</fullName>
    </submittedName>
</protein>
<name>A0A5N8VZK2_9ACTN</name>
<feature type="region of interest" description="Disordered" evidence="1">
    <location>
        <begin position="1"/>
        <end position="87"/>
    </location>
</feature>
<proteinExistence type="predicted"/>
<dbReference type="AlphaFoldDB" id="A0A5N8VZK2"/>